<dbReference type="PANTHER" id="PTHR31794:SF2">
    <property type="entry name" value="AUXIN EFFLUX TRANSPORTER FAMILY PROTEIN (EUROFUNG)"/>
    <property type="match status" value="1"/>
</dbReference>
<evidence type="ECO:0000256" key="4">
    <source>
        <dbReference type="ARBA" id="ARBA00023136"/>
    </source>
</evidence>
<feature type="transmembrane region" description="Helical" evidence="6">
    <location>
        <begin position="98"/>
        <end position="120"/>
    </location>
</feature>
<dbReference type="EMBL" id="JH930470">
    <property type="protein sequence ID" value="EKM57652.1"/>
    <property type="molecule type" value="Genomic_DNA"/>
</dbReference>
<dbReference type="AlphaFoldDB" id="K5X490"/>
<evidence type="ECO:0000256" key="1">
    <source>
        <dbReference type="ARBA" id="ARBA00004141"/>
    </source>
</evidence>
<evidence type="ECO:0000256" key="5">
    <source>
        <dbReference type="SAM" id="MobiDB-lite"/>
    </source>
</evidence>
<dbReference type="InterPro" id="IPR004776">
    <property type="entry name" value="Mem_transp_PIN-like"/>
</dbReference>
<dbReference type="HOGENOM" id="CLU_026460_0_0_1"/>
<evidence type="ECO:0000256" key="6">
    <source>
        <dbReference type="SAM" id="Phobius"/>
    </source>
</evidence>
<dbReference type="FunCoup" id="K5X490">
    <property type="interactions" value="28"/>
</dbReference>
<keyword evidence="4 6" id="KW-0472">Membrane</keyword>
<keyword evidence="2 6" id="KW-0812">Transmembrane</keyword>
<dbReference type="GO" id="GO:0005783">
    <property type="term" value="C:endoplasmic reticulum"/>
    <property type="evidence" value="ECO:0007669"/>
    <property type="project" value="TreeGrafter"/>
</dbReference>
<keyword evidence="3 6" id="KW-1133">Transmembrane helix</keyword>
<evidence type="ECO:0000256" key="2">
    <source>
        <dbReference type="ARBA" id="ARBA00022692"/>
    </source>
</evidence>
<dbReference type="PANTHER" id="PTHR31794">
    <property type="entry name" value="AUXIN EFFLUX TRANSPORTER FAMILY PROTEIN (EUROFUNG)"/>
    <property type="match status" value="1"/>
</dbReference>
<dbReference type="Proteomes" id="UP000008370">
    <property type="component" value="Unassembled WGS sequence"/>
</dbReference>
<gene>
    <name evidence="7" type="ORF">PHACADRAFT_170886</name>
</gene>
<evidence type="ECO:0000256" key="3">
    <source>
        <dbReference type="ARBA" id="ARBA00022989"/>
    </source>
</evidence>
<feature type="compositionally biased region" description="Basic and acidic residues" evidence="5">
    <location>
        <begin position="231"/>
        <end position="261"/>
    </location>
</feature>
<feature type="transmembrane region" description="Helical" evidence="6">
    <location>
        <begin position="494"/>
        <end position="513"/>
    </location>
</feature>
<dbReference type="GO" id="GO:0055085">
    <property type="term" value="P:transmembrane transport"/>
    <property type="evidence" value="ECO:0007669"/>
    <property type="project" value="InterPro"/>
</dbReference>
<feature type="transmembrane region" description="Helical" evidence="6">
    <location>
        <begin position="132"/>
        <end position="155"/>
    </location>
</feature>
<keyword evidence="8" id="KW-1185">Reference proteome</keyword>
<protein>
    <recommendedName>
        <fullName evidence="9">Auxin efflux carrier</fullName>
    </recommendedName>
</protein>
<accession>K5X490</accession>
<dbReference type="GeneID" id="18909530"/>
<feature type="transmembrane region" description="Helical" evidence="6">
    <location>
        <begin position="533"/>
        <end position="554"/>
    </location>
</feature>
<name>K5X490_PHACS</name>
<dbReference type="KEGG" id="pco:PHACADRAFT_170886"/>
<reference evidence="7 8" key="1">
    <citation type="journal article" date="2012" name="BMC Genomics">
        <title>Comparative genomics of the white-rot fungi, Phanerochaete carnosa and P. chrysosporium, to elucidate the genetic basis of the distinct wood types they colonize.</title>
        <authorList>
            <person name="Suzuki H."/>
            <person name="MacDonald J."/>
            <person name="Syed K."/>
            <person name="Salamov A."/>
            <person name="Hori C."/>
            <person name="Aerts A."/>
            <person name="Henrissat B."/>
            <person name="Wiebenga A."/>
            <person name="vanKuyk P.A."/>
            <person name="Barry K."/>
            <person name="Lindquist E."/>
            <person name="LaButti K."/>
            <person name="Lapidus A."/>
            <person name="Lucas S."/>
            <person name="Coutinho P."/>
            <person name="Gong Y."/>
            <person name="Samejima M."/>
            <person name="Mahadevan R."/>
            <person name="Abou-Zaid M."/>
            <person name="de Vries R.P."/>
            <person name="Igarashi K."/>
            <person name="Yadav J.S."/>
            <person name="Grigoriev I.V."/>
            <person name="Master E.R."/>
        </authorList>
    </citation>
    <scope>NUCLEOTIDE SEQUENCE [LARGE SCALE GENOMIC DNA]</scope>
    <source>
        <strain evidence="7 8">HHB-10118-sp</strain>
    </source>
</reference>
<evidence type="ECO:0000313" key="8">
    <source>
        <dbReference type="Proteomes" id="UP000008370"/>
    </source>
</evidence>
<feature type="transmembrane region" description="Helical" evidence="6">
    <location>
        <begin position="175"/>
        <end position="193"/>
    </location>
</feature>
<dbReference type="STRING" id="650164.K5X490"/>
<feature type="transmembrane region" description="Helical" evidence="6">
    <location>
        <begin position="331"/>
        <end position="352"/>
    </location>
</feature>
<dbReference type="InParanoid" id="K5X490"/>
<dbReference type="RefSeq" id="XP_007393000.1">
    <property type="nucleotide sequence ID" value="XM_007392938.1"/>
</dbReference>
<dbReference type="GO" id="GO:0016020">
    <property type="term" value="C:membrane"/>
    <property type="evidence" value="ECO:0007669"/>
    <property type="project" value="UniProtKB-SubCell"/>
</dbReference>
<comment type="subcellular location">
    <subcellularLocation>
        <location evidence="1">Membrane</location>
        <topology evidence="1">Multi-pass membrane protein</topology>
    </subcellularLocation>
</comment>
<dbReference type="OrthoDB" id="2499604at2759"/>
<proteinExistence type="predicted"/>
<feature type="region of interest" description="Disordered" evidence="5">
    <location>
        <begin position="203"/>
        <end position="261"/>
    </location>
</feature>
<feature type="transmembrane region" description="Helical" evidence="6">
    <location>
        <begin position="459"/>
        <end position="482"/>
    </location>
</feature>
<evidence type="ECO:0000313" key="7">
    <source>
        <dbReference type="EMBL" id="EKM57652.1"/>
    </source>
</evidence>
<sequence length="557" mass="61652">MQSCFGSGPLNFGILDIIPVAGCELLSLPATAKISPEKIKSILEVFLLCLAGYILARRGVLDRATQKQLNRLNVSLFTPSLLFSKVAFFLSPSKLRELWIIPIFFVVTTAISMTVAWVLGFTFRLKRSQRSFAVAAAMFMNSNSLPIALMQSLVITVPGLKWGDDDNEDAMVGRALTYLVLYSTLGMVVRWSYGVRLLSQADPETAPEPEAGGRESPLLAQEETAFPPSSEEYRILHRDQVQSDDSNSRTDVENPSIRVEDADRTGSNRQFFYSFPNSPYSKSRASVSSEDQTEVDGDDVLEFSGRRHVTEPTSSVWQSRRRRMWRRIAKTWKSLYGFMTVPLWAALLSLIVACVPPLQHTLEEHVQPIKGALSQAGNCSIPLTLVVLGAYFYSPPDPQEARRRAALPQHGGGRGRSASTTWSQLSLVDNVREMFKMNKRSPSEGPSSKPEKRPGETKTVVIAVLSRMIITPLLLLPVLALSTRFNLQKVFDDPVFVVSNVLLIASPPALTLAQITQAASGDAFERLISRTIFWSYCVITPPSTILIVVIGLLLSKL</sequence>
<evidence type="ECO:0008006" key="9">
    <source>
        <dbReference type="Google" id="ProtNLM"/>
    </source>
</evidence>
<organism evidence="7 8">
    <name type="scientific">Phanerochaete carnosa (strain HHB-10118-sp)</name>
    <name type="common">White-rot fungus</name>
    <name type="synonym">Peniophora carnosa</name>
    <dbReference type="NCBI Taxonomy" id="650164"/>
    <lineage>
        <taxon>Eukaryota</taxon>
        <taxon>Fungi</taxon>
        <taxon>Dikarya</taxon>
        <taxon>Basidiomycota</taxon>
        <taxon>Agaricomycotina</taxon>
        <taxon>Agaricomycetes</taxon>
        <taxon>Polyporales</taxon>
        <taxon>Phanerochaetaceae</taxon>
        <taxon>Phanerochaete</taxon>
    </lineage>
</organism>
<dbReference type="Pfam" id="PF03547">
    <property type="entry name" value="Mem_trans"/>
    <property type="match status" value="1"/>
</dbReference>